<feature type="coiled-coil region" evidence="21">
    <location>
        <begin position="279"/>
        <end position="306"/>
    </location>
</feature>
<dbReference type="CDD" id="cd17774">
    <property type="entry name" value="CBS_two-component_sensor_histidine_kinase_repeat2"/>
    <property type="match status" value="1"/>
</dbReference>
<dbReference type="SMART" id="SM00116">
    <property type="entry name" value="CBS"/>
    <property type="match status" value="4"/>
</dbReference>
<dbReference type="PANTHER" id="PTHR43304">
    <property type="entry name" value="PHYTOCHROME-LIKE PROTEIN CPH1"/>
    <property type="match status" value="1"/>
</dbReference>
<dbReference type="Pfam" id="PF01590">
    <property type="entry name" value="GAF"/>
    <property type="match status" value="1"/>
</dbReference>
<evidence type="ECO:0000256" key="7">
    <source>
        <dbReference type="ARBA" id="ARBA00022553"/>
    </source>
</evidence>
<feature type="domain" description="PAC" evidence="25">
    <location>
        <begin position="900"/>
        <end position="952"/>
    </location>
</feature>
<dbReference type="InterPro" id="IPR052162">
    <property type="entry name" value="Sensor_kinase/Photoreceptor"/>
</dbReference>
<feature type="domain" description="PAS" evidence="24">
    <location>
        <begin position="569"/>
        <end position="614"/>
    </location>
</feature>
<dbReference type="EMBL" id="JACJPW010000008">
    <property type="protein sequence ID" value="MBD2180444.1"/>
    <property type="molecule type" value="Genomic_DNA"/>
</dbReference>
<dbReference type="Gene3D" id="3.10.580.10">
    <property type="entry name" value="CBS-domain"/>
    <property type="match status" value="2"/>
</dbReference>
<keyword evidence="17" id="KW-0131">Cell cycle</keyword>
<dbReference type="Gene3D" id="3.40.50.2300">
    <property type="match status" value="1"/>
</dbReference>
<evidence type="ECO:0000256" key="1">
    <source>
        <dbReference type="ARBA" id="ARBA00000085"/>
    </source>
</evidence>
<dbReference type="InterPro" id="IPR013655">
    <property type="entry name" value="PAS_fold_3"/>
</dbReference>
<dbReference type="Gene3D" id="2.10.70.100">
    <property type="match status" value="1"/>
</dbReference>
<evidence type="ECO:0000256" key="8">
    <source>
        <dbReference type="ARBA" id="ARBA00022679"/>
    </source>
</evidence>
<dbReference type="PRINTS" id="PR00344">
    <property type="entry name" value="BCTRLSENSOR"/>
</dbReference>
<keyword evidence="13" id="KW-0067">ATP-binding</keyword>
<dbReference type="SMART" id="SM00065">
    <property type="entry name" value="GAF"/>
    <property type="match status" value="1"/>
</dbReference>
<dbReference type="InterPro" id="IPR003661">
    <property type="entry name" value="HisK_dim/P_dom"/>
</dbReference>
<evidence type="ECO:0000259" key="22">
    <source>
        <dbReference type="PROSITE" id="PS50109"/>
    </source>
</evidence>
<proteinExistence type="inferred from homology"/>
<dbReference type="RefSeq" id="WP_190462644.1">
    <property type="nucleotide sequence ID" value="NZ_JACJPW010000008.1"/>
</dbReference>
<evidence type="ECO:0000259" key="25">
    <source>
        <dbReference type="PROSITE" id="PS50113"/>
    </source>
</evidence>
<dbReference type="Gene3D" id="3.30.450.40">
    <property type="match status" value="1"/>
</dbReference>
<comment type="caution">
    <text evidence="27">The sequence shown here is derived from an EMBL/GenBank/DDBJ whole genome shotgun (WGS) entry which is preliminary data.</text>
</comment>
<dbReference type="InterPro" id="IPR036890">
    <property type="entry name" value="HATPase_C_sf"/>
</dbReference>
<feature type="domain" description="Response regulatory" evidence="23">
    <location>
        <begin position="1783"/>
        <end position="1898"/>
    </location>
</feature>
<evidence type="ECO:0000256" key="13">
    <source>
        <dbReference type="ARBA" id="ARBA00022840"/>
    </source>
</evidence>
<keyword evidence="7 19" id="KW-0597">Phosphoprotein</keyword>
<comment type="subcellular location">
    <subcellularLocation>
        <location evidence="2">Cell inner membrane</location>
        <topology evidence="2">Multi-pass membrane protein</topology>
    </subcellularLocation>
</comment>
<dbReference type="SUPFAM" id="SSF55874">
    <property type="entry name" value="ATPase domain of HSP90 chaperone/DNA topoisomerase II/histidine kinase"/>
    <property type="match status" value="1"/>
</dbReference>
<dbReference type="Pfam" id="PF02518">
    <property type="entry name" value="HATPase_c"/>
    <property type="match status" value="1"/>
</dbReference>
<protein>
    <recommendedName>
        <fullName evidence="18">Circadian input-output histidine kinase CikA</fullName>
        <ecNumber evidence="4">2.7.13.3</ecNumber>
    </recommendedName>
</protein>
<keyword evidence="15" id="KW-0902">Two-component regulatory system</keyword>
<dbReference type="InterPro" id="IPR004358">
    <property type="entry name" value="Sig_transdc_His_kin-like_C"/>
</dbReference>
<evidence type="ECO:0000259" key="26">
    <source>
        <dbReference type="PROSITE" id="PS51371"/>
    </source>
</evidence>
<dbReference type="InterPro" id="IPR000644">
    <property type="entry name" value="CBS_dom"/>
</dbReference>
<dbReference type="NCBIfam" id="TIGR00229">
    <property type="entry name" value="sensory_box"/>
    <property type="match status" value="7"/>
</dbReference>
<dbReference type="InterPro" id="IPR035965">
    <property type="entry name" value="PAS-like_dom_sf"/>
</dbReference>
<comment type="catalytic activity">
    <reaction evidence="1">
        <text>ATP + protein L-histidine = ADP + protein N-phospho-L-histidine.</text>
        <dbReference type="EC" id="2.7.13.3"/>
    </reaction>
</comment>
<dbReference type="GO" id="GO:0000155">
    <property type="term" value="F:phosphorelay sensor kinase activity"/>
    <property type="evidence" value="ECO:0007669"/>
    <property type="project" value="InterPro"/>
</dbReference>
<keyword evidence="6" id="KW-0997">Cell inner membrane</keyword>
<keyword evidence="16" id="KW-0472">Membrane</keyword>
<keyword evidence="5" id="KW-1003">Cell membrane</keyword>
<keyword evidence="28" id="KW-1185">Reference proteome</keyword>
<dbReference type="Gene3D" id="3.30.565.10">
    <property type="entry name" value="Histidine kinase-like ATPase, C-terminal domain"/>
    <property type="match status" value="1"/>
</dbReference>
<dbReference type="SUPFAM" id="SSF47384">
    <property type="entry name" value="Homodimeric domain of signal transducing histidine kinase"/>
    <property type="match status" value="1"/>
</dbReference>
<dbReference type="InterPro" id="IPR001610">
    <property type="entry name" value="PAC"/>
</dbReference>
<dbReference type="Pfam" id="PF08447">
    <property type="entry name" value="PAS_3"/>
    <property type="match status" value="3"/>
</dbReference>
<feature type="domain" description="PAC" evidence="25">
    <location>
        <begin position="1269"/>
        <end position="1321"/>
    </location>
</feature>
<sequence length="2028" mass="230349">MRSLIDANQQFVKVYGETLLLEAIVQLSQINHRFATSDNSTNLNTPIYSGNSCIVIVEDNERLIGIITARDIVRLIAQKRQLENLTVAQVMTQHPLTCKVADLENPLLLIQVMHQHKIRHLPVIDEQYQPIAIVTPATIGDILQTADLLKLRFVEEIMSRQVIYASPKISIVKLAERMTRQQVSSIVIVKKTRTNAIYPLGIITEQDLFQLQALQVPLNELRAERVMSTPLFTVKPKDSLGSAHQEMQTRRIRHLGVVNPQGELVGILTQTRILQAINLAEVQQVINALQLQVQTLKAENVQLLKVIERTSVEAKVLERQEILRSFYDSSSMMMGVVELLDNDILHVFDNQFAANFFGTTPEALANKKARDLGITEAALQQWITHYQQSRKLGKPVRFEYQHITVEKAYWLLAIVSYIGIAESGRPRFSYIVEDITEYRQIQAKSTHLSYLLDSSFNEIYVFDAETLKFDYVNQGALNNLGYTPEELRQKTPVDLKGITVEQFQQIIHPLVSKQQDKITFQTVHIRANGTQYPVEVHLQLSEYLGKQVFLAIILDISDRKRTENALKVAQARFFGILDIANDAIISVDSQQRIIIFNQGAEKTFGYTAQEMIGQPLWRLLPERFASAHHHHVTSFADSNGKARRMGERGEIWGRRKNGEEFPAEASISKLTLDGETIFTTILRDVTQRKRDEVALSQLAAIVNSSEDAIISKTLDGIVTSWNAAAEKLFGYTASEIIGSHISKIIPVSSRLEAENILDKIRQGQSVPTYETIRQHRDGSLINVALTVSPIRDRTDRIVGASKIVRDISEQQAALRDRKEAELALKESEERYRVLVSHAPVGIFQTDGEGKCVYVNPRWTEMTGLSLSEALGEGWVQALHPDDREQIFAEWVQATEEKRLFNLEYRFRKPEGVEVWVSGQAIAVRDETGAIKGYFGTVMDITARKQAEEKLRQSQINLAEAQRIAHLGSWQLDLRTQQRSWSDETFRIFGLDPNGAAPTQAAFLQMVHPDDRQQIQDWLQQAIDRKTPLFGEYRIIRPDATIRHLETRAEVILDDRGETIKLMGSILDITERKQTEATKQALLDALPDFMVRMSWDGMLLEVLNKGAIHIIQPQKNIPNTFVTEIMPLEIARERIQLAQQALATHRVQTQEYHFVVDGKTIYEEARIAPLDNDEVLVLVRDITERYHAEQALRESEEKFRQLTENIHQVFFILSARGEMLYISRAYEQIWQRSCESLYKDPRSWLESVYADDRPAMANALKHQIEDGTTFEETYRIVRPDGSIRWVTARSFPLRDEAGKVVRFTGIAEDVTQQKESEEAIERQLRKTLLLQHITDQIRQSLDTEQIFQVAAQQIGEAFQVDRCLIHFYQTNPVPAIPVVSEYLIGNHRSLKHLEVPIVGNIHMQKLLTQEQAIASDDVYTDPLLQDMAPICEQISLKSMLAVATFYQGKPNGVIGLHQCINDPSCPENDLRHWQQDEIELIQAVAAQLGIAIAQASLLQQEIQRREELTLKNLALEKARKEAEQANQAKSEFLANMSHEIRTPMNAVLGFSDLLRGMITEERAKRYLEAIASSGKTLLALINDILDLSKIEAGKLQIHYEVVDIYSLIQDIRQIFIQKAEEKGLWLEIEIDGNFPRFLLLDEVRLRQILFNVVGNALKFTHSGGITISVQQYSCTQTPKGHISLQITISDTGIGIAPEDRKLIFEAFTQSQGQSNRKYGGTGLGLAITQRLTEIMQGSIELHSELGQGSSFIFYFPKVAIAEQSVNYLSVKELDENLNQFAPATILVVDDVKSNRDLIAGYFMETAHNLLFAKDGQEAVPIAQNSRIDCILLDLRMPNMDGREVANILKQDEQTQTIPIIILTASSNQIEERELQGLCEGFLRKPVSRTQIVAELKKVLRVTASQRESLVDSTNSETLQKANVNLCSNSTLNPVQFSDLLVKLRQETDTTWVRLRKTLVTKELKQFIERLTQWGKEHQCQVLLDYAQTLRSQIDNFNWDIIPQTVESFAEIRTSLENSYEELGDGQADN</sequence>
<dbReference type="SMART" id="SM00086">
    <property type="entry name" value="PAC"/>
    <property type="match status" value="7"/>
</dbReference>
<feature type="domain" description="PAS" evidence="24">
    <location>
        <begin position="827"/>
        <end position="897"/>
    </location>
</feature>
<evidence type="ECO:0000256" key="2">
    <source>
        <dbReference type="ARBA" id="ARBA00004429"/>
    </source>
</evidence>
<evidence type="ECO:0000256" key="16">
    <source>
        <dbReference type="ARBA" id="ARBA00023136"/>
    </source>
</evidence>
<name>A0A926ZF91_9CYAN</name>
<dbReference type="FunFam" id="1.10.287.130:FF:000038">
    <property type="entry name" value="Sensory transduction histidine kinase"/>
    <property type="match status" value="1"/>
</dbReference>
<dbReference type="CDD" id="cd00082">
    <property type="entry name" value="HisKA"/>
    <property type="match status" value="1"/>
</dbReference>
<evidence type="ECO:0000256" key="9">
    <source>
        <dbReference type="ARBA" id="ARBA00022692"/>
    </source>
</evidence>
<dbReference type="GO" id="GO:0005524">
    <property type="term" value="F:ATP binding"/>
    <property type="evidence" value="ECO:0007669"/>
    <property type="project" value="UniProtKB-KW"/>
</dbReference>
<evidence type="ECO:0000256" key="19">
    <source>
        <dbReference type="PROSITE-ProRule" id="PRU00169"/>
    </source>
</evidence>
<dbReference type="GO" id="GO:0005886">
    <property type="term" value="C:plasma membrane"/>
    <property type="evidence" value="ECO:0007669"/>
    <property type="project" value="UniProtKB-SubCell"/>
</dbReference>
<evidence type="ECO:0000259" key="23">
    <source>
        <dbReference type="PROSITE" id="PS50110"/>
    </source>
</evidence>
<evidence type="ECO:0000313" key="27">
    <source>
        <dbReference type="EMBL" id="MBD2180444.1"/>
    </source>
</evidence>
<dbReference type="InterPro" id="IPR029016">
    <property type="entry name" value="GAF-like_dom_sf"/>
</dbReference>
<dbReference type="SMART" id="SM00091">
    <property type="entry name" value="PAS"/>
    <property type="match status" value="8"/>
</dbReference>
<feature type="domain" description="PAC" evidence="25">
    <location>
        <begin position="767"/>
        <end position="819"/>
    </location>
</feature>
<evidence type="ECO:0000256" key="21">
    <source>
        <dbReference type="SAM" id="Coils"/>
    </source>
</evidence>
<dbReference type="Gene3D" id="1.10.287.130">
    <property type="match status" value="1"/>
</dbReference>
<keyword evidence="20" id="KW-0129">CBS domain</keyword>
<dbReference type="FunFam" id="3.30.450.20:FF:000099">
    <property type="entry name" value="Sensory box sensor histidine kinase"/>
    <property type="match status" value="1"/>
</dbReference>
<feature type="domain" description="PAS" evidence="24">
    <location>
        <begin position="980"/>
        <end position="1025"/>
    </location>
</feature>
<dbReference type="GO" id="GO:0006355">
    <property type="term" value="P:regulation of DNA-templated transcription"/>
    <property type="evidence" value="ECO:0007669"/>
    <property type="project" value="InterPro"/>
</dbReference>
<evidence type="ECO:0000313" key="28">
    <source>
        <dbReference type="Proteomes" id="UP000641646"/>
    </source>
</evidence>
<dbReference type="InterPro" id="IPR000014">
    <property type="entry name" value="PAS"/>
</dbReference>
<evidence type="ECO:0000256" key="6">
    <source>
        <dbReference type="ARBA" id="ARBA00022519"/>
    </source>
</evidence>
<dbReference type="InterPro" id="IPR005467">
    <property type="entry name" value="His_kinase_dom"/>
</dbReference>
<reference evidence="27" key="1">
    <citation type="journal article" date="2015" name="ISME J.">
        <title>Draft Genome Sequence of Streptomyces incarnatus NRRL8089, which Produces the Nucleoside Antibiotic Sinefungin.</title>
        <authorList>
            <person name="Oshima K."/>
            <person name="Hattori M."/>
            <person name="Shimizu H."/>
            <person name="Fukuda K."/>
            <person name="Nemoto M."/>
            <person name="Inagaki K."/>
            <person name="Tamura T."/>
        </authorList>
    </citation>
    <scope>NUCLEOTIDE SEQUENCE</scope>
    <source>
        <strain evidence="27">FACHB-1375</strain>
    </source>
</reference>
<dbReference type="SMART" id="SM00388">
    <property type="entry name" value="HisKA"/>
    <property type="match status" value="1"/>
</dbReference>
<dbReference type="Pfam" id="PF00989">
    <property type="entry name" value="PAS"/>
    <property type="match status" value="1"/>
</dbReference>
<dbReference type="InterPro" id="IPR013656">
    <property type="entry name" value="PAS_4"/>
</dbReference>
<dbReference type="Proteomes" id="UP000641646">
    <property type="component" value="Unassembled WGS sequence"/>
</dbReference>
<keyword evidence="11" id="KW-0547">Nucleotide-binding</keyword>
<dbReference type="InterPro" id="IPR003018">
    <property type="entry name" value="GAF"/>
</dbReference>
<accession>A0A926ZF91</accession>
<dbReference type="InterPro" id="IPR013767">
    <property type="entry name" value="PAS_fold"/>
</dbReference>
<evidence type="ECO:0000259" key="24">
    <source>
        <dbReference type="PROSITE" id="PS50112"/>
    </source>
</evidence>
<evidence type="ECO:0000256" key="3">
    <source>
        <dbReference type="ARBA" id="ARBA00006402"/>
    </source>
</evidence>
<keyword evidence="9" id="KW-0812">Transmembrane</keyword>
<feature type="coiled-coil region" evidence="21">
    <location>
        <begin position="1497"/>
        <end position="1534"/>
    </location>
</feature>
<dbReference type="SUPFAM" id="SSF55781">
    <property type="entry name" value="GAF domain-like"/>
    <property type="match status" value="1"/>
</dbReference>
<feature type="domain" description="Histidine kinase" evidence="22">
    <location>
        <begin position="1534"/>
        <end position="1758"/>
    </location>
</feature>
<feature type="domain" description="CBS" evidence="26">
    <location>
        <begin position="227"/>
        <end position="285"/>
    </location>
</feature>
<dbReference type="InterPro" id="IPR011006">
    <property type="entry name" value="CheY-like_superfamily"/>
</dbReference>
<dbReference type="FunFam" id="3.30.565.10:FF:000010">
    <property type="entry name" value="Sensor histidine kinase RcsC"/>
    <property type="match status" value="1"/>
</dbReference>
<dbReference type="PROSITE" id="PS50110">
    <property type="entry name" value="RESPONSE_REGULATORY"/>
    <property type="match status" value="1"/>
</dbReference>
<dbReference type="PROSITE" id="PS50109">
    <property type="entry name" value="HIS_KIN"/>
    <property type="match status" value="1"/>
</dbReference>
<dbReference type="Gene3D" id="3.30.450.20">
    <property type="entry name" value="PAS domain"/>
    <property type="match status" value="8"/>
</dbReference>
<dbReference type="Pfam" id="PF00571">
    <property type="entry name" value="CBS"/>
    <property type="match status" value="3"/>
</dbReference>
<keyword evidence="14" id="KW-1133">Transmembrane helix</keyword>
<dbReference type="Pfam" id="PF08448">
    <property type="entry name" value="PAS_4"/>
    <property type="match status" value="1"/>
</dbReference>
<dbReference type="InterPro" id="IPR000700">
    <property type="entry name" value="PAS-assoc_C"/>
</dbReference>
<gene>
    <name evidence="27" type="ORF">H6G03_04860</name>
</gene>
<feature type="domain" description="CBS" evidence="26">
    <location>
        <begin position="91"/>
        <end position="151"/>
    </location>
</feature>
<dbReference type="FunFam" id="2.10.70.100:FF:000001">
    <property type="entry name" value="Sensory transduction histidine kinase"/>
    <property type="match status" value="1"/>
</dbReference>
<evidence type="ECO:0000256" key="14">
    <source>
        <dbReference type="ARBA" id="ARBA00022989"/>
    </source>
</evidence>
<dbReference type="Pfam" id="PF00512">
    <property type="entry name" value="HisKA"/>
    <property type="match status" value="1"/>
</dbReference>
<dbReference type="PROSITE" id="PS50112">
    <property type="entry name" value="PAS"/>
    <property type="match status" value="6"/>
</dbReference>
<keyword evidence="12" id="KW-0418">Kinase</keyword>
<evidence type="ECO:0000256" key="15">
    <source>
        <dbReference type="ARBA" id="ARBA00023012"/>
    </source>
</evidence>
<dbReference type="CDD" id="cd00130">
    <property type="entry name" value="PAS"/>
    <property type="match status" value="6"/>
</dbReference>
<evidence type="ECO:0000256" key="12">
    <source>
        <dbReference type="ARBA" id="ARBA00022777"/>
    </source>
</evidence>
<dbReference type="PANTHER" id="PTHR43304:SF1">
    <property type="entry name" value="PAC DOMAIN-CONTAINING PROTEIN"/>
    <property type="match status" value="1"/>
</dbReference>
<dbReference type="InterPro" id="IPR001789">
    <property type="entry name" value="Sig_transdc_resp-reg_receiver"/>
</dbReference>
<dbReference type="SMART" id="SM00387">
    <property type="entry name" value="HATPase_c"/>
    <property type="match status" value="1"/>
</dbReference>
<dbReference type="SUPFAM" id="SSF54631">
    <property type="entry name" value="CBS-domain pair"/>
    <property type="match status" value="2"/>
</dbReference>
<organism evidence="27 28">
    <name type="scientific">Aerosakkonema funiforme FACHB-1375</name>
    <dbReference type="NCBI Taxonomy" id="2949571"/>
    <lineage>
        <taxon>Bacteria</taxon>
        <taxon>Bacillati</taxon>
        <taxon>Cyanobacteriota</taxon>
        <taxon>Cyanophyceae</taxon>
        <taxon>Oscillatoriophycideae</taxon>
        <taxon>Aerosakkonematales</taxon>
        <taxon>Aerosakkonemataceae</taxon>
        <taxon>Aerosakkonema</taxon>
    </lineage>
</organism>
<feature type="domain" description="CBS" evidence="26">
    <location>
        <begin position="158"/>
        <end position="218"/>
    </location>
</feature>
<evidence type="ECO:0000256" key="10">
    <source>
        <dbReference type="ARBA" id="ARBA00022737"/>
    </source>
</evidence>
<comment type="similarity">
    <text evidence="3">In the N-terminal section; belongs to the phytochrome family.</text>
</comment>
<feature type="domain" description="PAS" evidence="24">
    <location>
        <begin position="444"/>
        <end position="509"/>
    </location>
</feature>
<dbReference type="InterPro" id="IPR046342">
    <property type="entry name" value="CBS_dom_sf"/>
</dbReference>
<dbReference type="Pfam" id="PF00072">
    <property type="entry name" value="Response_reg"/>
    <property type="match status" value="1"/>
</dbReference>
<feature type="modified residue" description="4-aspartylphosphate" evidence="19">
    <location>
        <position position="1832"/>
    </location>
</feature>
<feature type="domain" description="CBS" evidence="26">
    <location>
        <begin position="7"/>
        <end position="82"/>
    </location>
</feature>
<evidence type="ECO:0000256" key="17">
    <source>
        <dbReference type="ARBA" id="ARBA00023306"/>
    </source>
</evidence>
<keyword evidence="10" id="KW-0677">Repeat</keyword>
<dbReference type="PROSITE" id="PS51371">
    <property type="entry name" value="CBS"/>
    <property type="match status" value="4"/>
</dbReference>
<dbReference type="SMART" id="SM00448">
    <property type="entry name" value="REC"/>
    <property type="match status" value="1"/>
</dbReference>
<feature type="domain" description="PAS" evidence="24">
    <location>
        <begin position="694"/>
        <end position="764"/>
    </location>
</feature>
<keyword evidence="8" id="KW-0808">Transferase</keyword>
<keyword evidence="21" id="KW-0175">Coiled coil</keyword>
<dbReference type="InterPro" id="IPR003594">
    <property type="entry name" value="HATPase_dom"/>
</dbReference>
<feature type="domain" description="PAS" evidence="24">
    <location>
        <begin position="1194"/>
        <end position="1266"/>
    </location>
</feature>
<evidence type="ECO:0000256" key="18">
    <source>
        <dbReference type="ARBA" id="ARBA00074306"/>
    </source>
</evidence>
<dbReference type="SUPFAM" id="SSF52172">
    <property type="entry name" value="CheY-like"/>
    <property type="match status" value="1"/>
</dbReference>
<dbReference type="PROSITE" id="PS50113">
    <property type="entry name" value="PAC"/>
    <property type="match status" value="4"/>
</dbReference>
<evidence type="ECO:0000256" key="20">
    <source>
        <dbReference type="PROSITE-ProRule" id="PRU00703"/>
    </source>
</evidence>
<dbReference type="CDD" id="cd16922">
    <property type="entry name" value="HATPase_EvgS-ArcB-TorS-like"/>
    <property type="match status" value="1"/>
</dbReference>
<evidence type="ECO:0000256" key="4">
    <source>
        <dbReference type="ARBA" id="ARBA00012438"/>
    </source>
</evidence>
<dbReference type="SUPFAM" id="SSF55785">
    <property type="entry name" value="PYP-like sensor domain (PAS domain)"/>
    <property type="match status" value="8"/>
</dbReference>
<feature type="domain" description="PAC" evidence="25">
    <location>
        <begin position="1028"/>
        <end position="1080"/>
    </location>
</feature>
<dbReference type="EC" id="2.7.13.3" evidence="4"/>
<dbReference type="Pfam" id="PF13426">
    <property type="entry name" value="PAS_9"/>
    <property type="match status" value="3"/>
</dbReference>
<reference evidence="27" key="2">
    <citation type="submission" date="2020-08" db="EMBL/GenBank/DDBJ databases">
        <authorList>
            <person name="Chen M."/>
            <person name="Teng W."/>
            <person name="Zhao L."/>
            <person name="Hu C."/>
            <person name="Zhou Y."/>
            <person name="Han B."/>
            <person name="Song L."/>
            <person name="Shu W."/>
        </authorList>
    </citation>
    <scope>NUCLEOTIDE SEQUENCE</scope>
    <source>
        <strain evidence="27">FACHB-1375</strain>
    </source>
</reference>
<evidence type="ECO:0000256" key="5">
    <source>
        <dbReference type="ARBA" id="ARBA00022475"/>
    </source>
</evidence>
<evidence type="ECO:0000256" key="11">
    <source>
        <dbReference type="ARBA" id="ARBA00022741"/>
    </source>
</evidence>
<dbReference type="InterPro" id="IPR036097">
    <property type="entry name" value="HisK_dim/P_sf"/>
</dbReference>